<dbReference type="EMBL" id="AVOT02041204">
    <property type="protein sequence ID" value="MBW0536467.1"/>
    <property type="molecule type" value="Genomic_DNA"/>
</dbReference>
<accession>A0A9Q3FDV8</accession>
<comment type="caution">
    <text evidence="2">The sequence shown here is derived from an EMBL/GenBank/DDBJ whole genome shotgun (WGS) entry which is preliminary data.</text>
</comment>
<feature type="compositionally biased region" description="Basic and acidic residues" evidence="1">
    <location>
        <begin position="103"/>
        <end position="127"/>
    </location>
</feature>
<evidence type="ECO:0000313" key="3">
    <source>
        <dbReference type="Proteomes" id="UP000765509"/>
    </source>
</evidence>
<evidence type="ECO:0000256" key="1">
    <source>
        <dbReference type="SAM" id="MobiDB-lite"/>
    </source>
</evidence>
<feature type="compositionally biased region" description="Polar residues" evidence="1">
    <location>
        <begin position="68"/>
        <end position="81"/>
    </location>
</feature>
<proteinExistence type="predicted"/>
<feature type="compositionally biased region" description="Basic and acidic residues" evidence="1">
    <location>
        <begin position="137"/>
        <end position="159"/>
    </location>
</feature>
<protein>
    <submittedName>
        <fullName evidence="2">Uncharacterized protein</fullName>
    </submittedName>
</protein>
<organism evidence="2 3">
    <name type="scientific">Austropuccinia psidii MF-1</name>
    <dbReference type="NCBI Taxonomy" id="1389203"/>
    <lineage>
        <taxon>Eukaryota</taxon>
        <taxon>Fungi</taxon>
        <taxon>Dikarya</taxon>
        <taxon>Basidiomycota</taxon>
        <taxon>Pucciniomycotina</taxon>
        <taxon>Pucciniomycetes</taxon>
        <taxon>Pucciniales</taxon>
        <taxon>Sphaerophragmiaceae</taxon>
        <taxon>Austropuccinia</taxon>
    </lineage>
</organism>
<feature type="region of interest" description="Disordered" evidence="1">
    <location>
        <begin position="1"/>
        <end position="162"/>
    </location>
</feature>
<evidence type="ECO:0000313" key="2">
    <source>
        <dbReference type="EMBL" id="MBW0536467.1"/>
    </source>
</evidence>
<dbReference type="Proteomes" id="UP000765509">
    <property type="component" value="Unassembled WGS sequence"/>
</dbReference>
<dbReference type="AlphaFoldDB" id="A0A9Q3FDV8"/>
<feature type="region of interest" description="Disordered" evidence="1">
    <location>
        <begin position="187"/>
        <end position="213"/>
    </location>
</feature>
<name>A0A9Q3FDV8_9BASI</name>
<keyword evidence="3" id="KW-1185">Reference proteome</keyword>
<gene>
    <name evidence="2" type="ORF">O181_076182</name>
</gene>
<reference evidence="2" key="1">
    <citation type="submission" date="2021-03" db="EMBL/GenBank/DDBJ databases">
        <title>Draft genome sequence of rust myrtle Austropuccinia psidii MF-1, a brazilian biotype.</title>
        <authorList>
            <person name="Quecine M.C."/>
            <person name="Pachon D.M.R."/>
            <person name="Bonatelli M.L."/>
            <person name="Correr F.H."/>
            <person name="Franceschini L.M."/>
            <person name="Leite T.F."/>
            <person name="Margarido G.R.A."/>
            <person name="Almeida C.A."/>
            <person name="Ferrarezi J.A."/>
            <person name="Labate C.A."/>
        </authorList>
    </citation>
    <scope>NUCLEOTIDE SEQUENCE</scope>
    <source>
        <strain evidence="2">MF-1</strain>
    </source>
</reference>
<sequence length="239" mass="27561">MSPVHLRSLGIPRNQPDDKEGMSRTRRPGRGNLGHSGGWQEIEGNHTHSSIHFPIQKKPQTRELEGYGSSSSAPRTPQRPFSTEHRKQEVQHSIPLGRTWSKFPEDMSQRDRFQKPYDNHPRLELHQEVQTSGGEGNQDKGESKHYPSHRRTTDPDRAYSDSFRLTMSRPNQLSSSFIPFSNQQISGQESTFTQSQVISSRRQGYKGQNKTSFNQRQRYLDSMIQKPLELVKEVHKSQK</sequence>